<keyword evidence="2" id="KW-1185">Reference proteome</keyword>
<evidence type="ECO:0000313" key="2">
    <source>
        <dbReference type="Proteomes" id="UP001558632"/>
    </source>
</evidence>
<sequence>MIQCLLVSRCLSALIKAGFCKLRSFVDKLELESDLPKGKVSRRQVTSGYQRRPRQTGAADIYPNLPAFSFLYSIWLSCVVVERISK</sequence>
<dbReference type="Proteomes" id="UP001558632">
    <property type="component" value="Unassembled WGS sequence"/>
</dbReference>
<reference evidence="1 2" key="1">
    <citation type="submission" date="2024-07" db="EMBL/GenBank/DDBJ databases">
        <title>Enhanced genomic and transcriptomic resources for Trichinella pseudospiralis and T. spiralis underpin the discovery of pronounced molecular differences between stages and species.</title>
        <authorList>
            <person name="Pasi K.K."/>
            <person name="La Rosa G."/>
            <person name="Gomez-Morales M.A."/>
            <person name="Tosini F."/>
            <person name="Sumanam S."/>
            <person name="Young N.D."/>
            <person name="Chang B.C."/>
            <person name="Robin G.B."/>
        </authorList>
    </citation>
    <scope>NUCLEOTIDE SEQUENCE [LARGE SCALE GENOMIC DNA]</scope>
    <source>
        <strain evidence="1">ISS534</strain>
    </source>
</reference>
<dbReference type="EMBL" id="JBEUSY010000180">
    <property type="protein sequence ID" value="KAL1242863.1"/>
    <property type="molecule type" value="Genomic_DNA"/>
</dbReference>
<organism evidence="1 2">
    <name type="scientific">Trichinella spiralis</name>
    <name type="common">Trichina worm</name>
    <dbReference type="NCBI Taxonomy" id="6334"/>
    <lineage>
        <taxon>Eukaryota</taxon>
        <taxon>Metazoa</taxon>
        <taxon>Ecdysozoa</taxon>
        <taxon>Nematoda</taxon>
        <taxon>Enoplea</taxon>
        <taxon>Dorylaimia</taxon>
        <taxon>Trichinellida</taxon>
        <taxon>Trichinellidae</taxon>
        <taxon>Trichinella</taxon>
    </lineage>
</organism>
<evidence type="ECO:0000313" key="1">
    <source>
        <dbReference type="EMBL" id="KAL1242863.1"/>
    </source>
</evidence>
<comment type="caution">
    <text evidence="1">The sequence shown here is derived from an EMBL/GenBank/DDBJ whole genome shotgun (WGS) entry which is preliminary data.</text>
</comment>
<accession>A0ABR3KQI1</accession>
<name>A0ABR3KQI1_TRISP</name>
<protein>
    <submittedName>
        <fullName evidence="1">High osmolarity signaling protein</fullName>
    </submittedName>
</protein>
<gene>
    <name evidence="1" type="ORF">TSPI_08808</name>
</gene>
<proteinExistence type="predicted"/>